<dbReference type="InterPro" id="IPR039422">
    <property type="entry name" value="MarR/SlyA-like"/>
</dbReference>
<dbReference type="RefSeq" id="WP_218468961.1">
    <property type="nucleotide sequence ID" value="NZ_BAABJN010000008.1"/>
</dbReference>
<accession>A0ABX8RGD7</accession>
<dbReference type="PANTHER" id="PTHR33164">
    <property type="entry name" value="TRANSCRIPTIONAL REGULATOR, MARR FAMILY"/>
    <property type="match status" value="1"/>
</dbReference>
<proteinExistence type="predicted"/>
<evidence type="ECO:0000313" key="3">
    <source>
        <dbReference type="Proteomes" id="UP000694257"/>
    </source>
</evidence>
<protein>
    <submittedName>
        <fullName evidence="2">MarR family transcriptional regulator</fullName>
    </submittedName>
</protein>
<feature type="domain" description="HTH marR-type" evidence="1">
    <location>
        <begin position="9"/>
        <end position="145"/>
    </location>
</feature>
<dbReference type="SMART" id="SM00347">
    <property type="entry name" value="HTH_MARR"/>
    <property type="match status" value="1"/>
</dbReference>
<sequence>MAKPNPARNALLDQLLTEAIPNWAILVVQLNNLVAERLGVTDTDVQCLHVLGQHGPTTPSVLAQYVNLTTGSASRMIDRLVAAECVRRVADPKDRRRVLIEPTQNGLDRVRDAYTGLIDRTRDDLDPFDDRELDTLLRFMRTAEDSTAAEIRALRSAMRATAPGGQPNT</sequence>
<name>A0ABX8RGD7_NOCIO</name>
<dbReference type="Proteomes" id="UP000694257">
    <property type="component" value="Chromosome"/>
</dbReference>
<dbReference type="PROSITE" id="PS50995">
    <property type="entry name" value="HTH_MARR_2"/>
    <property type="match status" value="1"/>
</dbReference>
<dbReference type="PANTHER" id="PTHR33164:SF106">
    <property type="entry name" value="TRANSCRIPTIONAL REGULATORY PROTEIN"/>
    <property type="match status" value="1"/>
</dbReference>
<dbReference type="EMBL" id="CP078145">
    <property type="protein sequence ID" value="QXN88077.1"/>
    <property type="molecule type" value="Genomic_DNA"/>
</dbReference>
<organism evidence="2 3">
    <name type="scientific">Nocardia iowensis</name>
    <dbReference type="NCBI Taxonomy" id="204891"/>
    <lineage>
        <taxon>Bacteria</taxon>
        <taxon>Bacillati</taxon>
        <taxon>Actinomycetota</taxon>
        <taxon>Actinomycetes</taxon>
        <taxon>Mycobacteriales</taxon>
        <taxon>Nocardiaceae</taxon>
        <taxon>Nocardia</taxon>
    </lineage>
</organism>
<dbReference type="Pfam" id="PF12802">
    <property type="entry name" value="MarR_2"/>
    <property type="match status" value="1"/>
</dbReference>
<reference evidence="2 3" key="1">
    <citation type="submission" date="2021-07" db="EMBL/GenBank/DDBJ databases">
        <title>Whole Genome Sequence of Nocardia Iowensis.</title>
        <authorList>
            <person name="Lamm A."/>
            <person name="Collins-Fairclough A.M."/>
            <person name="Bunk B."/>
            <person name="Sproer C."/>
        </authorList>
    </citation>
    <scope>NUCLEOTIDE SEQUENCE [LARGE SCALE GENOMIC DNA]</scope>
    <source>
        <strain evidence="2 3">NRRL 5646</strain>
    </source>
</reference>
<evidence type="ECO:0000313" key="2">
    <source>
        <dbReference type="EMBL" id="QXN88077.1"/>
    </source>
</evidence>
<gene>
    <name evidence="2" type="ORF">KV110_20855</name>
</gene>
<evidence type="ECO:0000259" key="1">
    <source>
        <dbReference type="PROSITE" id="PS50995"/>
    </source>
</evidence>
<dbReference type="InterPro" id="IPR000835">
    <property type="entry name" value="HTH_MarR-typ"/>
</dbReference>
<keyword evidence="3" id="KW-1185">Reference proteome</keyword>